<dbReference type="AlphaFoldDB" id="Q6Z6D5"/>
<reference evidence="3" key="4">
    <citation type="journal article" date="2008" name="Nucleic Acids Res.">
        <title>The rice annotation project database (RAP-DB): 2008 update.</title>
        <authorList>
            <consortium name="The rice annotation project (RAP)"/>
        </authorList>
    </citation>
    <scope>GENOME REANNOTATION</scope>
    <source>
        <strain evidence="3">cv. Nipponbare</strain>
    </source>
</reference>
<proteinExistence type="predicted"/>
<dbReference type="Proteomes" id="UP000000763">
    <property type="component" value="Chromosome 2"/>
</dbReference>
<organism evidence="1 3">
    <name type="scientific">Oryza sativa subsp. japonica</name>
    <name type="common">Rice</name>
    <dbReference type="NCBI Taxonomy" id="39947"/>
    <lineage>
        <taxon>Eukaryota</taxon>
        <taxon>Viridiplantae</taxon>
        <taxon>Streptophyta</taxon>
        <taxon>Embryophyta</taxon>
        <taxon>Tracheophyta</taxon>
        <taxon>Spermatophyta</taxon>
        <taxon>Magnoliopsida</taxon>
        <taxon>Liliopsida</taxon>
        <taxon>Poales</taxon>
        <taxon>Poaceae</taxon>
        <taxon>BOP clade</taxon>
        <taxon>Oryzoideae</taxon>
        <taxon>Oryzeae</taxon>
        <taxon>Oryzinae</taxon>
        <taxon>Oryza</taxon>
        <taxon>Oryza sativa</taxon>
    </lineage>
</organism>
<sequence length="50" mass="5465">MHRSARPAACWELDKASRTRELNEAVSKLGSSRRTMAGRDLDEAGLHVGA</sequence>
<name>Q6Z6D5_ORYSJ</name>
<reference evidence="2" key="2">
    <citation type="submission" date="2002-11" db="EMBL/GenBank/DDBJ databases">
        <title>Oryza sativa nipponbare(GA3) genomic DNA, chromosome 2, BAC clone:OSJNBb0056C19.</title>
        <authorList>
            <person name="Sasaki T."/>
            <person name="Matsumoto T."/>
            <person name="Katayose Y."/>
        </authorList>
    </citation>
    <scope>NUCLEOTIDE SEQUENCE</scope>
</reference>
<gene>
    <name evidence="2" type="ORF">OSJNBb0056C19.12</name>
    <name evidence="1" type="ORF">P0544H11.28</name>
</gene>
<dbReference type="EMBL" id="AP005915">
    <property type="protein sequence ID" value="BAD38431.1"/>
    <property type="molecule type" value="Genomic_DNA"/>
</dbReference>
<reference evidence="1" key="1">
    <citation type="submission" date="2002-03" db="EMBL/GenBank/DDBJ databases">
        <title>Oryza sativa nipponbare(GA3) genomic DNA, chromosome 2, PAC clone:P0544H11.</title>
        <authorList>
            <person name="Sasaki T."/>
            <person name="Matsumoto T."/>
            <person name="Yamamoto K."/>
        </authorList>
    </citation>
    <scope>NUCLEOTIDE SEQUENCE</scope>
</reference>
<accession>Q6Z6D5</accession>
<reference evidence="3" key="3">
    <citation type="journal article" date="2005" name="Nature">
        <title>The map-based sequence of the rice genome.</title>
        <authorList>
            <consortium name="International rice genome sequencing project (IRGSP)"/>
            <person name="Matsumoto T."/>
            <person name="Wu J."/>
            <person name="Kanamori H."/>
            <person name="Katayose Y."/>
            <person name="Fujisawa M."/>
            <person name="Namiki N."/>
            <person name="Mizuno H."/>
            <person name="Yamamoto K."/>
            <person name="Antonio B.A."/>
            <person name="Baba T."/>
            <person name="Sakata K."/>
            <person name="Nagamura Y."/>
            <person name="Aoki H."/>
            <person name="Arikawa K."/>
            <person name="Arita K."/>
            <person name="Bito T."/>
            <person name="Chiden Y."/>
            <person name="Fujitsuka N."/>
            <person name="Fukunaka R."/>
            <person name="Hamada M."/>
            <person name="Harada C."/>
            <person name="Hayashi A."/>
            <person name="Hijishita S."/>
            <person name="Honda M."/>
            <person name="Hosokawa S."/>
            <person name="Ichikawa Y."/>
            <person name="Idonuma A."/>
            <person name="Iijima M."/>
            <person name="Ikeda M."/>
            <person name="Ikeno M."/>
            <person name="Ito K."/>
            <person name="Ito S."/>
            <person name="Ito T."/>
            <person name="Ito Y."/>
            <person name="Ito Y."/>
            <person name="Iwabuchi A."/>
            <person name="Kamiya K."/>
            <person name="Karasawa W."/>
            <person name="Kurita K."/>
            <person name="Katagiri S."/>
            <person name="Kikuta A."/>
            <person name="Kobayashi H."/>
            <person name="Kobayashi N."/>
            <person name="Machita K."/>
            <person name="Maehara T."/>
            <person name="Masukawa M."/>
            <person name="Mizubayashi T."/>
            <person name="Mukai Y."/>
            <person name="Nagasaki H."/>
            <person name="Nagata Y."/>
            <person name="Naito S."/>
            <person name="Nakashima M."/>
            <person name="Nakama Y."/>
            <person name="Nakamichi Y."/>
            <person name="Nakamura M."/>
            <person name="Meguro A."/>
            <person name="Negishi M."/>
            <person name="Ohta I."/>
            <person name="Ohta T."/>
            <person name="Okamoto M."/>
            <person name="Ono N."/>
            <person name="Saji S."/>
            <person name="Sakaguchi M."/>
            <person name="Sakai K."/>
            <person name="Shibata M."/>
            <person name="Shimokawa T."/>
            <person name="Song J."/>
            <person name="Takazaki Y."/>
            <person name="Terasawa K."/>
            <person name="Tsugane M."/>
            <person name="Tsuji K."/>
            <person name="Ueda S."/>
            <person name="Waki K."/>
            <person name="Yamagata H."/>
            <person name="Yamamoto M."/>
            <person name="Yamamoto S."/>
            <person name="Yamane H."/>
            <person name="Yoshiki S."/>
            <person name="Yoshihara R."/>
            <person name="Yukawa K."/>
            <person name="Zhong H."/>
            <person name="Yano M."/>
            <person name="Yuan Q."/>
            <person name="Ouyang S."/>
            <person name="Liu J."/>
            <person name="Jones K.M."/>
            <person name="Gansberger K."/>
            <person name="Moffat K."/>
            <person name="Hill J."/>
            <person name="Bera J."/>
            <person name="Fadrosh D."/>
            <person name="Jin S."/>
            <person name="Johri S."/>
            <person name="Kim M."/>
            <person name="Overton L."/>
            <person name="Reardon M."/>
            <person name="Tsitrin T."/>
            <person name="Vuong H."/>
            <person name="Weaver B."/>
            <person name="Ciecko A."/>
            <person name="Tallon L."/>
            <person name="Jackson J."/>
            <person name="Pai G."/>
            <person name="Aken S.V."/>
            <person name="Utterback T."/>
            <person name="Reidmuller S."/>
            <person name="Feldblyum T."/>
            <person name="Hsiao J."/>
            <person name="Zismann V."/>
            <person name="Iobst S."/>
            <person name="de Vazeille A.R."/>
            <person name="Buell C.R."/>
            <person name="Ying K."/>
            <person name="Li Y."/>
            <person name="Lu T."/>
            <person name="Huang Y."/>
            <person name="Zhao Q."/>
            <person name="Feng Q."/>
            <person name="Zhang L."/>
            <person name="Zhu J."/>
            <person name="Weng Q."/>
            <person name="Mu J."/>
            <person name="Lu Y."/>
            <person name="Fan D."/>
            <person name="Liu Y."/>
            <person name="Guan J."/>
            <person name="Zhang Y."/>
            <person name="Yu S."/>
            <person name="Liu X."/>
            <person name="Zhang Y."/>
            <person name="Hong G."/>
            <person name="Han B."/>
            <person name="Choisne N."/>
            <person name="Demange N."/>
            <person name="Orjeda G."/>
            <person name="Samain S."/>
            <person name="Cattolico L."/>
            <person name="Pelletier E."/>
            <person name="Couloux A."/>
            <person name="Segurens B."/>
            <person name="Wincker P."/>
            <person name="D'Hont A."/>
            <person name="Scarpelli C."/>
            <person name="Weissenbach J."/>
            <person name="Salanoubat M."/>
            <person name="Quetier F."/>
            <person name="Yu Y."/>
            <person name="Kim H.R."/>
            <person name="Rambo T."/>
            <person name="Currie J."/>
            <person name="Collura K."/>
            <person name="Luo M."/>
            <person name="Yang T."/>
            <person name="Ammiraju J.S.S."/>
            <person name="Engler F."/>
            <person name="Soderlund C."/>
            <person name="Wing R.A."/>
            <person name="Palmer L.E."/>
            <person name="de la Bastide M."/>
            <person name="Spiegel L."/>
            <person name="Nascimento L."/>
            <person name="Zutavern T."/>
            <person name="O'Shaughnessy A."/>
            <person name="Dike S."/>
            <person name="Dedhia N."/>
            <person name="Preston R."/>
            <person name="Balija V."/>
            <person name="McCombie W.R."/>
            <person name="Chow T."/>
            <person name="Chen H."/>
            <person name="Chung M."/>
            <person name="Chen C."/>
            <person name="Shaw J."/>
            <person name="Wu H."/>
            <person name="Hsiao K."/>
            <person name="Chao Y."/>
            <person name="Chu M."/>
            <person name="Cheng C."/>
            <person name="Hour A."/>
            <person name="Lee P."/>
            <person name="Lin S."/>
            <person name="Lin Y."/>
            <person name="Liou J."/>
            <person name="Liu S."/>
            <person name="Hsing Y."/>
            <person name="Raghuvanshi S."/>
            <person name="Mohanty A."/>
            <person name="Bharti A.K."/>
            <person name="Gaur A."/>
            <person name="Gupta V."/>
            <person name="Kumar D."/>
            <person name="Ravi V."/>
            <person name="Vij S."/>
            <person name="Kapur A."/>
            <person name="Khurana P."/>
            <person name="Khurana P."/>
            <person name="Khurana J.P."/>
            <person name="Tyagi A.K."/>
            <person name="Gaikwad K."/>
            <person name="Singh A."/>
            <person name="Dalal V."/>
            <person name="Srivastava S."/>
            <person name="Dixit A."/>
            <person name="Pal A.K."/>
            <person name="Ghazi I.A."/>
            <person name="Yadav M."/>
            <person name="Pandit A."/>
            <person name="Bhargava A."/>
            <person name="Sureshbabu K."/>
            <person name="Batra K."/>
            <person name="Sharma T.R."/>
            <person name="Mohapatra T."/>
            <person name="Singh N.K."/>
            <person name="Messing J."/>
            <person name="Nelson A.B."/>
            <person name="Fuks G."/>
            <person name="Kavchok S."/>
            <person name="Keizer G."/>
            <person name="Linton E."/>
            <person name="Llaca V."/>
            <person name="Song R."/>
            <person name="Tanyolac B."/>
            <person name="Young S."/>
            <person name="Ho-Il K."/>
            <person name="Hahn J.H."/>
            <person name="Sangsakoo G."/>
            <person name="Vanavichit A."/>
            <person name="de Mattos Luiz.A.T."/>
            <person name="Zimmer P.D."/>
            <person name="Malone G."/>
            <person name="Dellagostin O."/>
            <person name="de Oliveira A.C."/>
            <person name="Bevan M."/>
            <person name="Bancroft I."/>
            <person name="Minx P."/>
            <person name="Cordum H."/>
            <person name="Wilson R."/>
            <person name="Cheng Z."/>
            <person name="Jin W."/>
            <person name="Jiang J."/>
            <person name="Leong S.A."/>
            <person name="Iwama H."/>
            <person name="Gojobori T."/>
            <person name="Itoh T."/>
            <person name="Niimura Y."/>
            <person name="Fujii Y."/>
            <person name="Habara T."/>
            <person name="Sakai H."/>
            <person name="Sato Y."/>
            <person name="Wilson G."/>
            <person name="Kumar K."/>
            <person name="McCouch S."/>
            <person name="Juretic N."/>
            <person name="Hoen D."/>
            <person name="Wright S."/>
            <person name="Bruskiewich R."/>
            <person name="Bureau T."/>
            <person name="Miyao A."/>
            <person name="Hirochika H."/>
            <person name="Nishikawa T."/>
            <person name="Kadowaki K."/>
            <person name="Sugiura M."/>
            <person name="Burr B."/>
            <person name="Sasaki T."/>
        </authorList>
    </citation>
    <scope>NUCLEOTIDE SEQUENCE [LARGE SCALE GENOMIC DNA]</scope>
    <source>
        <strain evidence="3">cv. Nipponbare</strain>
    </source>
</reference>
<protein>
    <submittedName>
        <fullName evidence="1">Uncharacterized protein</fullName>
    </submittedName>
</protein>
<evidence type="ECO:0000313" key="1">
    <source>
        <dbReference type="EMBL" id="BAD16011.1"/>
    </source>
</evidence>
<evidence type="ECO:0000313" key="3">
    <source>
        <dbReference type="Proteomes" id="UP000000763"/>
    </source>
</evidence>
<dbReference type="EMBL" id="AP005008">
    <property type="protein sequence ID" value="BAD16011.1"/>
    <property type="molecule type" value="Genomic_DNA"/>
</dbReference>
<evidence type="ECO:0000313" key="2">
    <source>
        <dbReference type="EMBL" id="BAD38431.1"/>
    </source>
</evidence>